<comment type="caution">
    <text evidence="1">The sequence shown here is derived from an EMBL/GenBank/DDBJ whole genome shotgun (WGS) entry which is preliminary data.</text>
</comment>
<name>A0A1F5UR93_FRAXR</name>
<evidence type="ECO:0000313" key="2">
    <source>
        <dbReference type="Proteomes" id="UP000179157"/>
    </source>
</evidence>
<gene>
    <name evidence="1" type="ORF">A2Z21_01255</name>
</gene>
<accession>A0A1F5UR93</accession>
<dbReference type="STRING" id="1817864.A2Z21_01255"/>
<sequence>MAIALMMRKDAHTPNDLRLLAQAPYFDVHLIRQKVMDLDYRPAPKLNVMTDEELLPAGTMIHSNSIARSTREALEESLGCQLPSVNREERESFMKSRELRALLVSHPELQSDPTVGELYQLLKLATGLGFTVGWCEDLEEKTPRGWR</sequence>
<evidence type="ECO:0000313" key="1">
    <source>
        <dbReference type="EMBL" id="OGF53673.1"/>
    </source>
</evidence>
<reference evidence="1 2" key="1">
    <citation type="journal article" date="2016" name="Nat. Commun.">
        <title>Thousands of microbial genomes shed light on interconnected biogeochemical processes in an aquifer system.</title>
        <authorList>
            <person name="Anantharaman K."/>
            <person name="Brown C.T."/>
            <person name="Hug L.A."/>
            <person name="Sharon I."/>
            <person name="Castelle C.J."/>
            <person name="Probst A.J."/>
            <person name="Thomas B.C."/>
            <person name="Singh A."/>
            <person name="Wilkins M.J."/>
            <person name="Karaoz U."/>
            <person name="Brodie E.L."/>
            <person name="Williams K.H."/>
            <person name="Hubbard S.S."/>
            <person name="Banfield J.F."/>
        </authorList>
    </citation>
    <scope>NUCLEOTIDE SEQUENCE [LARGE SCALE GENOMIC DNA]</scope>
    <source>
        <strain evidence="2">RBG_16_55_9</strain>
    </source>
</reference>
<dbReference type="EMBL" id="MFGX01000098">
    <property type="protein sequence ID" value="OGF53673.1"/>
    <property type="molecule type" value="Genomic_DNA"/>
</dbReference>
<protein>
    <submittedName>
        <fullName evidence="1">Uncharacterized protein</fullName>
    </submittedName>
</protein>
<dbReference type="AlphaFoldDB" id="A0A1F5UR93"/>
<dbReference type="Proteomes" id="UP000179157">
    <property type="component" value="Unassembled WGS sequence"/>
</dbReference>
<proteinExistence type="predicted"/>
<organism evidence="1 2">
    <name type="scientific">Fraserbacteria sp. (strain RBG_16_55_9)</name>
    <dbReference type="NCBI Taxonomy" id="1817864"/>
    <lineage>
        <taxon>Bacteria</taxon>
        <taxon>Candidatus Fraseribacteriota</taxon>
    </lineage>
</organism>